<keyword evidence="1" id="KW-1133">Transmembrane helix</keyword>
<accession>A0AAD5PQF3</accession>
<keyword evidence="3" id="KW-1185">Reference proteome</keyword>
<name>A0AAD5PQF3_9CRUS</name>
<keyword evidence="1" id="KW-0812">Transmembrane</keyword>
<feature type="transmembrane region" description="Helical" evidence="1">
    <location>
        <begin position="60"/>
        <end position="84"/>
    </location>
</feature>
<evidence type="ECO:0000313" key="2">
    <source>
        <dbReference type="EMBL" id="KAI9551505.1"/>
    </source>
</evidence>
<feature type="transmembrane region" description="Helical" evidence="1">
    <location>
        <begin position="96"/>
        <end position="119"/>
    </location>
</feature>
<dbReference type="AlphaFoldDB" id="A0AAD5PQF3"/>
<protein>
    <submittedName>
        <fullName evidence="2">Uncharacterized protein</fullName>
    </submittedName>
</protein>
<sequence>MWESSDWWLIQSQPRRVLPVPSFKLGLSLTVLNAVLWLIAIVLQALLLQEIDYHVVPSSYTLVGICLGWSATILVTTVGSLYGLIRNTDKDVQSYLVLTATTAAFSPIIFFSYVVLLCLDTATESWLGPGGFSIFTGLYVCGESCIMLWYFTREWKAYRIEVEEEKIDRIQQRVREQQNHHLSVLTSTAQATPPSEYGITQMTEAIETRVEVMQQGMGVEDVSDAGSDRLTYYPPVFV</sequence>
<reference evidence="2 3" key="1">
    <citation type="submission" date="2022-05" db="EMBL/GenBank/DDBJ databases">
        <title>A multi-omics perspective on studying reproductive biology in Daphnia sinensis.</title>
        <authorList>
            <person name="Jia J."/>
        </authorList>
    </citation>
    <scope>NUCLEOTIDE SEQUENCE [LARGE SCALE GENOMIC DNA]</scope>
    <source>
        <strain evidence="2 3">WSL</strain>
    </source>
</reference>
<proteinExistence type="predicted"/>
<dbReference type="Proteomes" id="UP000820818">
    <property type="component" value="Linkage Group LG10"/>
</dbReference>
<feature type="transmembrane region" description="Helical" evidence="1">
    <location>
        <begin position="25"/>
        <end position="48"/>
    </location>
</feature>
<keyword evidence="1" id="KW-0472">Membrane</keyword>
<feature type="transmembrane region" description="Helical" evidence="1">
    <location>
        <begin position="131"/>
        <end position="151"/>
    </location>
</feature>
<dbReference type="EMBL" id="WJBH02000010">
    <property type="protein sequence ID" value="KAI9551505.1"/>
    <property type="molecule type" value="Genomic_DNA"/>
</dbReference>
<gene>
    <name evidence="2" type="ORF">GHT06_021838</name>
</gene>
<evidence type="ECO:0000256" key="1">
    <source>
        <dbReference type="SAM" id="Phobius"/>
    </source>
</evidence>
<organism evidence="2 3">
    <name type="scientific">Daphnia sinensis</name>
    <dbReference type="NCBI Taxonomy" id="1820382"/>
    <lineage>
        <taxon>Eukaryota</taxon>
        <taxon>Metazoa</taxon>
        <taxon>Ecdysozoa</taxon>
        <taxon>Arthropoda</taxon>
        <taxon>Crustacea</taxon>
        <taxon>Branchiopoda</taxon>
        <taxon>Diplostraca</taxon>
        <taxon>Cladocera</taxon>
        <taxon>Anomopoda</taxon>
        <taxon>Daphniidae</taxon>
        <taxon>Daphnia</taxon>
        <taxon>Daphnia similis group</taxon>
    </lineage>
</organism>
<evidence type="ECO:0000313" key="3">
    <source>
        <dbReference type="Proteomes" id="UP000820818"/>
    </source>
</evidence>
<comment type="caution">
    <text evidence="2">The sequence shown here is derived from an EMBL/GenBank/DDBJ whole genome shotgun (WGS) entry which is preliminary data.</text>
</comment>